<organism evidence="2 3">
    <name type="scientific">Subdoligranulum variabile DSM 15176</name>
    <dbReference type="NCBI Taxonomy" id="411471"/>
    <lineage>
        <taxon>Bacteria</taxon>
        <taxon>Bacillati</taxon>
        <taxon>Bacillota</taxon>
        <taxon>Clostridia</taxon>
        <taxon>Eubacteriales</taxon>
        <taxon>Oscillospiraceae</taxon>
        <taxon>Subdoligranulum</taxon>
    </lineage>
</organism>
<keyword evidence="3" id="KW-1185">Reference proteome</keyword>
<dbReference type="EMBL" id="ACBY02000014">
    <property type="protein sequence ID" value="EFB76958.1"/>
    <property type="molecule type" value="Genomic_DNA"/>
</dbReference>
<dbReference type="InterPro" id="IPR036380">
    <property type="entry name" value="Isochorismatase-like_sf"/>
</dbReference>
<evidence type="ECO:0000313" key="3">
    <source>
        <dbReference type="Proteomes" id="UP000003438"/>
    </source>
</evidence>
<dbReference type="Pfam" id="PF00857">
    <property type="entry name" value="Isochorismatase"/>
    <property type="match status" value="1"/>
</dbReference>
<dbReference type="HOGENOM" id="CLU_068979_12_0_9"/>
<dbReference type="OrthoDB" id="9796485at2"/>
<protein>
    <recommendedName>
        <fullName evidence="1">Isochorismatase-like domain-containing protein</fullName>
    </recommendedName>
</protein>
<evidence type="ECO:0000313" key="2">
    <source>
        <dbReference type="EMBL" id="EFB76958.1"/>
    </source>
</evidence>
<dbReference type="RefSeq" id="WP_007046011.1">
    <property type="nucleotide sequence ID" value="NZ_GG704769.1"/>
</dbReference>
<feature type="domain" description="Isochorismatase-like" evidence="1">
    <location>
        <begin position="3"/>
        <end position="173"/>
    </location>
</feature>
<reference evidence="2" key="1">
    <citation type="submission" date="2009-12" db="EMBL/GenBank/DDBJ databases">
        <authorList>
            <person name="Weinstock G."/>
            <person name="Sodergren E."/>
            <person name="Clifton S."/>
            <person name="Fulton L."/>
            <person name="Fulton B."/>
            <person name="Courtney L."/>
            <person name="Fronick C."/>
            <person name="Harrison M."/>
            <person name="Strong C."/>
            <person name="Farmer C."/>
            <person name="Delahaunty K."/>
            <person name="Markovic C."/>
            <person name="Hall O."/>
            <person name="Minx P."/>
            <person name="Tomlinson C."/>
            <person name="Mitreva M."/>
            <person name="Nelson J."/>
            <person name="Hou S."/>
            <person name="Wollam A."/>
            <person name="Pepin K.H."/>
            <person name="Johnson M."/>
            <person name="Bhonagiri V."/>
            <person name="Nash W.E."/>
            <person name="Warren W."/>
            <person name="Chinwalla A."/>
            <person name="Mardis E.R."/>
            <person name="Wilson R.K."/>
        </authorList>
    </citation>
    <scope>NUCLEOTIDE SEQUENCE [LARGE SCALE GENOMIC DNA]</scope>
    <source>
        <strain evidence="2">DSM 15176</strain>
    </source>
</reference>
<evidence type="ECO:0000259" key="1">
    <source>
        <dbReference type="Pfam" id="PF00857"/>
    </source>
</evidence>
<dbReference type="eggNOG" id="COG1335">
    <property type="taxonomic scope" value="Bacteria"/>
</dbReference>
<dbReference type="SUPFAM" id="SSF52499">
    <property type="entry name" value="Isochorismatase-like hydrolases"/>
    <property type="match status" value="1"/>
</dbReference>
<dbReference type="STRING" id="411471.SUBVAR_04579"/>
<dbReference type="AlphaFoldDB" id="D1PJL0"/>
<comment type="caution">
    <text evidence="2">The sequence shown here is derived from an EMBL/GenBank/DDBJ whole genome shotgun (WGS) entry which is preliminary data.</text>
</comment>
<sequence>MKLLIVVDMQKDFIDGSLGTPEAQTILDNVAAKIAAYAPESVFVTRDTHTPDYLASCEGRHLPVVHCVAGTPGHALDPKIDAALAAVAPDHIFDKPTFGSMELAERLRPLANGNEPVEIELVGLCTGICVLSNAILLKAALPEAEISVDAACCACVTPQSHDTALAAMKLCHITVENEGQEPWRH</sequence>
<proteinExistence type="predicted"/>
<accession>D1PJL0</accession>
<dbReference type="CDD" id="cd00431">
    <property type="entry name" value="cysteine_hydrolases"/>
    <property type="match status" value="1"/>
</dbReference>
<gene>
    <name evidence="2" type="ORF">SUBVAR_04579</name>
</gene>
<dbReference type="Gene3D" id="3.40.50.850">
    <property type="entry name" value="Isochorismatase-like"/>
    <property type="match status" value="1"/>
</dbReference>
<dbReference type="InterPro" id="IPR000868">
    <property type="entry name" value="Isochorismatase-like_dom"/>
</dbReference>
<name>D1PJL0_9FIRM</name>
<dbReference type="Proteomes" id="UP000003438">
    <property type="component" value="Unassembled WGS sequence"/>
</dbReference>